<protein>
    <submittedName>
        <fullName evidence="2">Uncharacterized protein</fullName>
    </submittedName>
</protein>
<dbReference type="EMBL" id="FOUU01000002">
    <property type="protein sequence ID" value="SFM59940.1"/>
    <property type="molecule type" value="Genomic_DNA"/>
</dbReference>
<evidence type="ECO:0000256" key="1">
    <source>
        <dbReference type="SAM" id="MobiDB-lite"/>
    </source>
</evidence>
<feature type="compositionally biased region" description="Basic and acidic residues" evidence="1">
    <location>
        <begin position="129"/>
        <end position="143"/>
    </location>
</feature>
<dbReference type="Proteomes" id="UP000199611">
    <property type="component" value="Unassembled WGS sequence"/>
</dbReference>
<dbReference type="AlphaFoldDB" id="A0A1I4S6P3"/>
<dbReference type="OrthoDB" id="5432538at2"/>
<evidence type="ECO:0000313" key="2">
    <source>
        <dbReference type="EMBL" id="SFM59940.1"/>
    </source>
</evidence>
<dbReference type="RefSeq" id="WP_093393636.1">
    <property type="nucleotide sequence ID" value="NZ_FOUU01000002.1"/>
</dbReference>
<proteinExistence type="predicted"/>
<evidence type="ECO:0000313" key="3">
    <source>
        <dbReference type="Proteomes" id="UP000199611"/>
    </source>
</evidence>
<keyword evidence="3" id="KW-1185">Reference proteome</keyword>
<organism evidence="2 3">
    <name type="scientific">Thermodesulforhabdus norvegica</name>
    <dbReference type="NCBI Taxonomy" id="39841"/>
    <lineage>
        <taxon>Bacteria</taxon>
        <taxon>Pseudomonadati</taxon>
        <taxon>Thermodesulfobacteriota</taxon>
        <taxon>Syntrophobacteria</taxon>
        <taxon>Syntrophobacterales</taxon>
        <taxon>Thermodesulforhabdaceae</taxon>
        <taxon>Thermodesulforhabdus</taxon>
    </lineage>
</organism>
<accession>A0A1I4S6P3</accession>
<dbReference type="STRING" id="39841.SAMN05660836_00780"/>
<reference evidence="2 3" key="1">
    <citation type="submission" date="2016-10" db="EMBL/GenBank/DDBJ databases">
        <authorList>
            <person name="de Groot N.N."/>
        </authorList>
    </citation>
    <scope>NUCLEOTIDE SEQUENCE [LARGE SCALE GENOMIC DNA]</scope>
    <source>
        <strain evidence="2 3">DSM 9990</strain>
    </source>
</reference>
<gene>
    <name evidence="2" type="ORF">SAMN05660836_00780</name>
</gene>
<name>A0A1I4S6P3_9BACT</name>
<sequence length="240" mass="26733">MRCPGCKYITFDHLDVCPKCGADLSQVGSKLFQFRGEPRYSIWMWLQVPAGEAKRERDQGVELGVSIEDGSLPEAAESITDEDDLVLVVDDDLIEVAPVEEDTVKAEPEPVKAVDTVDIELSVFEREADASDRVEIDRGPEPKADDEDNLDEILAGLGEGEDEDIGEIIEDLEGEKNEADVTDKPVVEESIKITRPEIIAEETSEETDENLDIEITDVDDLEIDFEDLEVIEEEDGKDKH</sequence>
<feature type="region of interest" description="Disordered" evidence="1">
    <location>
        <begin position="129"/>
        <end position="149"/>
    </location>
</feature>